<evidence type="ECO:0000313" key="2">
    <source>
        <dbReference type="EMBL" id="KAK6176959.1"/>
    </source>
</evidence>
<accession>A0AAN8JLL4</accession>
<reference evidence="2 3" key="1">
    <citation type="submission" date="2024-01" db="EMBL/GenBank/DDBJ databases">
        <title>The genome of the rayed Mediterranean limpet Patella caerulea (Linnaeus, 1758).</title>
        <authorList>
            <person name="Anh-Thu Weber A."/>
            <person name="Halstead-Nussloch G."/>
        </authorList>
    </citation>
    <scope>NUCLEOTIDE SEQUENCE [LARGE SCALE GENOMIC DNA]</scope>
    <source>
        <strain evidence="2">AATW-2023a</strain>
        <tissue evidence="2">Whole specimen</tissue>
    </source>
</reference>
<dbReference type="EMBL" id="JAZGQO010000010">
    <property type="protein sequence ID" value="KAK6176959.1"/>
    <property type="molecule type" value="Genomic_DNA"/>
</dbReference>
<keyword evidence="3" id="KW-1185">Reference proteome</keyword>
<dbReference type="PANTHER" id="PTHR31964:SF113">
    <property type="entry name" value="USPA DOMAIN-CONTAINING PROTEIN"/>
    <property type="match status" value="1"/>
</dbReference>
<evidence type="ECO:0000313" key="3">
    <source>
        <dbReference type="Proteomes" id="UP001347796"/>
    </source>
</evidence>
<dbReference type="InterPro" id="IPR006015">
    <property type="entry name" value="Universal_stress_UspA"/>
</dbReference>
<dbReference type="AlphaFoldDB" id="A0AAN8JLL4"/>
<evidence type="ECO:0000259" key="1">
    <source>
        <dbReference type="Pfam" id="PF00582"/>
    </source>
</evidence>
<proteinExistence type="predicted"/>
<feature type="domain" description="UspA" evidence="1">
    <location>
        <begin position="7"/>
        <end position="148"/>
    </location>
</feature>
<name>A0AAN8JLL4_PATCE</name>
<dbReference type="PRINTS" id="PR01438">
    <property type="entry name" value="UNVRSLSTRESS"/>
</dbReference>
<comment type="caution">
    <text evidence="2">The sequence shown here is derived from an EMBL/GenBank/DDBJ whole genome shotgun (WGS) entry which is preliminary data.</text>
</comment>
<organism evidence="2 3">
    <name type="scientific">Patella caerulea</name>
    <name type="common">Rayed Mediterranean limpet</name>
    <dbReference type="NCBI Taxonomy" id="87958"/>
    <lineage>
        <taxon>Eukaryota</taxon>
        <taxon>Metazoa</taxon>
        <taxon>Spiralia</taxon>
        <taxon>Lophotrochozoa</taxon>
        <taxon>Mollusca</taxon>
        <taxon>Gastropoda</taxon>
        <taxon>Patellogastropoda</taxon>
        <taxon>Patelloidea</taxon>
        <taxon>Patellidae</taxon>
        <taxon>Patella</taxon>
    </lineage>
</organism>
<gene>
    <name evidence="2" type="ORF">SNE40_015159</name>
</gene>
<protein>
    <recommendedName>
        <fullName evidence="1">UspA domain-containing protein</fullName>
    </recommendedName>
</protein>
<dbReference type="Gene3D" id="3.40.50.620">
    <property type="entry name" value="HUPs"/>
    <property type="match status" value="1"/>
</dbReference>
<dbReference type="CDD" id="cd23659">
    <property type="entry name" value="USP_At3g01520-like"/>
    <property type="match status" value="1"/>
</dbReference>
<sequence>MSAVKSTKVLIAMDGSDPSLYAFDWYMDNIHKPDNSIIIAHVPDYKSLVKSPIISSDPALIAALMKEEEAEVDKIISKIKEKVNVVGVKCRMLRLSGDPGHAIVKASETEKVDCIVTGTRGLGTVRRTLLGSVSDYIIHHSHVPVLVCGHK</sequence>
<dbReference type="PANTHER" id="PTHR31964">
    <property type="entry name" value="ADENINE NUCLEOTIDE ALPHA HYDROLASES-LIKE SUPERFAMILY PROTEIN"/>
    <property type="match status" value="1"/>
</dbReference>
<dbReference type="InterPro" id="IPR006016">
    <property type="entry name" value="UspA"/>
</dbReference>
<dbReference type="Proteomes" id="UP001347796">
    <property type="component" value="Unassembled WGS sequence"/>
</dbReference>
<dbReference type="Pfam" id="PF00582">
    <property type="entry name" value="Usp"/>
    <property type="match status" value="1"/>
</dbReference>
<dbReference type="InterPro" id="IPR014729">
    <property type="entry name" value="Rossmann-like_a/b/a_fold"/>
</dbReference>
<dbReference type="SUPFAM" id="SSF52402">
    <property type="entry name" value="Adenine nucleotide alpha hydrolases-like"/>
    <property type="match status" value="1"/>
</dbReference>